<dbReference type="OMA" id="GMEYKWF"/>
<dbReference type="HOGENOM" id="CLU_032511_0_1_1"/>
<gene>
    <name evidence="2" type="ORF">LOTGIDRAFT_211143</name>
</gene>
<dbReference type="CTD" id="20246274"/>
<keyword evidence="1" id="KW-1133">Transmembrane helix</keyword>
<feature type="transmembrane region" description="Helical" evidence="1">
    <location>
        <begin position="7"/>
        <end position="28"/>
    </location>
</feature>
<proteinExistence type="predicted"/>
<dbReference type="GeneID" id="20246274"/>
<keyword evidence="1" id="KW-0812">Transmembrane</keyword>
<dbReference type="PANTHER" id="PTHR22168:SF3">
    <property type="entry name" value="TRANSMEMBRANE PROTEIN 26"/>
    <property type="match status" value="1"/>
</dbReference>
<evidence type="ECO:0000313" key="2">
    <source>
        <dbReference type="EMBL" id="ESO84201.1"/>
    </source>
</evidence>
<dbReference type="Proteomes" id="UP000030746">
    <property type="component" value="Unassembled WGS sequence"/>
</dbReference>
<dbReference type="InterPro" id="IPR019169">
    <property type="entry name" value="Transmembrane_26"/>
</dbReference>
<organism evidence="2 3">
    <name type="scientific">Lottia gigantea</name>
    <name type="common">Giant owl limpet</name>
    <dbReference type="NCBI Taxonomy" id="225164"/>
    <lineage>
        <taxon>Eukaryota</taxon>
        <taxon>Metazoa</taxon>
        <taxon>Spiralia</taxon>
        <taxon>Lophotrochozoa</taxon>
        <taxon>Mollusca</taxon>
        <taxon>Gastropoda</taxon>
        <taxon>Patellogastropoda</taxon>
        <taxon>Lottioidea</taxon>
        <taxon>Lottiidae</taxon>
        <taxon>Lottia</taxon>
    </lineage>
</organism>
<evidence type="ECO:0000313" key="3">
    <source>
        <dbReference type="Proteomes" id="UP000030746"/>
    </source>
</evidence>
<protein>
    <recommendedName>
        <fullName evidence="4">Transmembrane protein 26</fullName>
    </recommendedName>
</protein>
<dbReference type="RefSeq" id="XP_009065322.1">
    <property type="nucleotide sequence ID" value="XM_009067074.1"/>
</dbReference>
<dbReference type="AlphaFoldDB" id="V3ZTG2"/>
<sequence>MALFNIIKAMVVRFILFCHTLLTIWRVASTYGDIYYLLTLALIPYLIEGIYTVIRRKGIEWKWLCPCFVFYLLATLPSVWLLEIQRTKDFGNLNTTAVDEISIIGLKIPIALESDTWVLVLEESLLYCMIIGRWLLPRGKVSRGQLSELLFTFIGIASDIMELFELFEEEEVRGNMVLTICLLGLWSWSLFQFTMVLTVASKPIRINLIEQDNKLVCIEPNSKGGTSIEVFATLVSLFMQDGPFLGLRLYTIIKYNIINYGLVFFTIKNVLI</sequence>
<dbReference type="KEGG" id="lgi:LOTGIDRAFT_211143"/>
<accession>V3ZTG2</accession>
<evidence type="ECO:0000256" key="1">
    <source>
        <dbReference type="SAM" id="Phobius"/>
    </source>
</evidence>
<reference evidence="2 3" key="1">
    <citation type="journal article" date="2013" name="Nature">
        <title>Insights into bilaterian evolution from three spiralian genomes.</title>
        <authorList>
            <person name="Simakov O."/>
            <person name="Marletaz F."/>
            <person name="Cho S.J."/>
            <person name="Edsinger-Gonzales E."/>
            <person name="Havlak P."/>
            <person name="Hellsten U."/>
            <person name="Kuo D.H."/>
            <person name="Larsson T."/>
            <person name="Lv J."/>
            <person name="Arendt D."/>
            <person name="Savage R."/>
            <person name="Osoegawa K."/>
            <person name="de Jong P."/>
            <person name="Grimwood J."/>
            <person name="Chapman J.A."/>
            <person name="Shapiro H."/>
            <person name="Aerts A."/>
            <person name="Otillar R.P."/>
            <person name="Terry A.Y."/>
            <person name="Boore J.L."/>
            <person name="Grigoriev I.V."/>
            <person name="Lindberg D.R."/>
            <person name="Seaver E.C."/>
            <person name="Weisblat D.A."/>
            <person name="Putnam N.H."/>
            <person name="Rokhsar D.S."/>
        </authorList>
    </citation>
    <scope>NUCLEOTIDE SEQUENCE [LARGE SCALE GENOMIC DNA]</scope>
</reference>
<dbReference type="OrthoDB" id="10042902at2759"/>
<feature type="transmembrane region" description="Helical" evidence="1">
    <location>
        <begin position="34"/>
        <end position="54"/>
    </location>
</feature>
<keyword evidence="3" id="KW-1185">Reference proteome</keyword>
<feature type="transmembrane region" description="Helical" evidence="1">
    <location>
        <begin position="61"/>
        <end position="82"/>
    </location>
</feature>
<feature type="non-terminal residue" evidence="2">
    <location>
        <position position="272"/>
    </location>
</feature>
<keyword evidence="1" id="KW-0472">Membrane</keyword>
<dbReference type="EMBL" id="KB203566">
    <property type="protein sequence ID" value="ESO84201.1"/>
    <property type="molecule type" value="Genomic_DNA"/>
</dbReference>
<name>V3ZTG2_LOTGI</name>
<dbReference type="Pfam" id="PF09772">
    <property type="entry name" value="Tmem26"/>
    <property type="match status" value="1"/>
</dbReference>
<evidence type="ECO:0008006" key="4">
    <source>
        <dbReference type="Google" id="ProtNLM"/>
    </source>
</evidence>
<dbReference type="PANTHER" id="PTHR22168">
    <property type="entry name" value="TMEM26 PROTEIN"/>
    <property type="match status" value="1"/>
</dbReference>